<dbReference type="InterPro" id="IPR025161">
    <property type="entry name" value="IS402-like_dom"/>
</dbReference>
<reference evidence="2 3" key="1">
    <citation type="submission" date="2021-06" db="EMBL/GenBank/DDBJ databases">
        <title>50 bacteria genomes isolated from Dapeng, Shenzhen, China.</title>
        <authorList>
            <person name="Zheng W."/>
            <person name="Yu S."/>
            <person name="Huang Y."/>
        </authorList>
    </citation>
    <scope>NUCLEOTIDE SEQUENCE [LARGE SCALE GENOMIC DNA]</scope>
    <source>
        <strain evidence="2 3">DP1N14-2</strain>
    </source>
</reference>
<dbReference type="Proteomes" id="UP000766629">
    <property type="component" value="Unassembled WGS sequence"/>
</dbReference>
<dbReference type="EMBL" id="JAHVJA010000005">
    <property type="protein sequence ID" value="MBY6140345.1"/>
    <property type="molecule type" value="Genomic_DNA"/>
</dbReference>
<organism evidence="2 3">
    <name type="scientific">Leisingera daeponensis</name>
    <dbReference type="NCBI Taxonomy" id="405746"/>
    <lineage>
        <taxon>Bacteria</taxon>
        <taxon>Pseudomonadati</taxon>
        <taxon>Pseudomonadota</taxon>
        <taxon>Alphaproteobacteria</taxon>
        <taxon>Rhodobacterales</taxon>
        <taxon>Roseobacteraceae</taxon>
        <taxon>Leisingera</taxon>
    </lineage>
</organism>
<proteinExistence type="predicted"/>
<name>A0ABS7NGQ6_9RHOB</name>
<protein>
    <submittedName>
        <fullName evidence="2">Transposase</fullName>
    </submittedName>
</protein>
<sequence length="112" mass="12179">MILIDRHDSPDANRAVTFLISCWLTGAQLARLAPYFPMSHGEPRADDRSVLGRIVFINRNGLRWQEAPKVYGPHKALHHPCSDGASMAGFAQMMAGLATDLSAGKLPVTASH</sequence>
<dbReference type="RefSeq" id="WP_222508646.1">
    <property type="nucleotide sequence ID" value="NZ_JAHVJA010000005.1"/>
</dbReference>
<dbReference type="Pfam" id="PF13340">
    <property type="entry name" value="DUF4096"/>
    <property type="match status" value="1"/>
</dbReference>
<keyword evidence="3" id="KW-1185">Reference proteome</keyword>
<evidence type="ECO:0000313" key="3">
    <source>
        <dbReference type="Proteomes" id="UP000766629"/>
    </source>
</evidence>
<evidence type="ECO:0000313" key="2">
    <source>
        <dbReference type="EMBL" id="MBY6140345.1"/>
    </source>
</evidence>
<comment type="caution">
    <text evidence="2">The sequence shown here is derived from an EMBL/GenBank/DDBJ whole genome shotgun (WGS) entry which is preliminary data.</text>
</comment>
<accession>A0ABS7NGQ6</accession>
<gene>
    <name evidence="2" type="ORF">KUV26_12935</name>
</gene>
<evidence type="ECO:0000259" key="1">
    <source>
        <dbReference type="Pfam" id="PF13340"/>
    </source>
</evidence>
<feature type="domain" description="Insertion element IS402-like" evidence="1">
    <location>
        <begin position="24"/>
        <end position="79"/>
    </location>
</feature>